<protein>
    <submittedName>
        <fullName evidence="2">Uncharacterized protein</fullName>
    </submittedName>
</protein>
<organism evidence="1 2">
    <name type="scientific">Romanomermis culicivorax</name>
    <name type="common">Nematode worm</name>
    <dbReference type="NCBI Taxonomy" id="13658"/>
    <lineage>
        <taxon>Eukaryota</taxon>
        <taxon>Metazoa</taxon>
        <taxon>Ecdysozoa</taxon>
        <taxon>Nematoda</taxon>
        <taxon>Enoplea</taxon>
        <taxon>Dorylaimia</taxon>
        <taxon>Mermithida</taxon>
        <taxon>Mermithoidea</taxon>
        <taxon>Mermithidae</taxon>
        <taxon>Romanomermis</taxon>
    </lineage>
</organism>
<accession>A0A915IUF5</accession>
<sequence length="134" mass="14557">MAKPTSAFFNAGPSLVPSPVTATTSRCLDNLLSIIPRTRTNLSEGEERAKTRNFGQTWSNSSCWIIPSSSLSSKILRAHFEVWPLKSYLILLLNSGPSKTIKSADGLIIPHCVAIDLAVCKLSPVTIRTVMPAF</sequence>
<name>A0A915IUF5_ROMCU</name>
<dbReference type="WBParaSite" id="nRc.2.0.1.t17693-RA">
    <property type="protein sequence ID" value="nRc.2.0.1.t17693-RA"/>
    <property type="gene ID" value="nRc.2.0.1.g17693"/>
</dbReference>
<reference evidence="2" key="1">
    <citation type="submission" date="2022-11" db="UniProtKB">
        <authorList>
            <consortium name="WormBaseParasite"/>
        </authorList>
    </citation>
    <scope>IDENTIFICATION</scope>
</reference>
<dbReference type="AlphaFoldDB" id="A0A915IUF5"/>
<evidence type="ECO:0000313" key="2">
    <source>
        <dbReference type="WBParaSite" id="nRc.2.0.1.t17693-RA"/>
    </source>
</evidence>
<keyword evidence="1" id="KW-1185">Reference proteome</keyword>
<evidence type="ECO:0000313" key="1">
    <source>
        <dbReference type="Proteomes" id="UP000887565"/>
    </source>
</evidence>
<proteinExistence type="predicted"/>
<dbReference type="Proteomes" id="UP000887565">
    <property type="component" value="Unplaced"/>
</dbReference>